<proteinExistence type="predicted"/>
<dbReference type="Gene3D" id="3.40.50.300">
    <property type="entry name" value="P-loop containing nucleotide triphosphate hydrolases"/>
    <property type="match status" value="1"/>
</dbReference>
<reference evidence="2" key="1">
    <citation type="submission" date="2019-03" db="EMBL/GenBank/DDBJ databases">
        <title>Genome sequencing and reference-guided assembly of Black Bengal Goat (Capra hircus).</title>
        <authorList>
            <person name="Siddiki A.Z."/>
            <person name="Baten A."/>
            <person name="Billah M."/>
            <person name="Alam M.A.U."/>
            <person name="Shawrob K.S.M."/>
            <person name="Saha S."/>
            <person name="Chowdhury M."/>
            <person name="Rahman A.H."/>
            <person name="Stear M."/>
            <person name="Miah G."/>
            <person name="Das G.B."/>
            <person name="Hossain M.M."/>
            <person name="Kumkum M."/>
            <person name="Islam M.S."/>
            <person name="Mollah A.M."/>
            <person name="Ahsan A."/>
            <person name="Tusar F."/>
            <person name="Khan M.K.I."/>
        </authorList>
    </citation>
    <scope>NUCLEOTIDE SEQUENCE [LARGE SCALE GENOMIC DNA]</scope>
</reference>
<dbReference type="GO" id="GO:0003676">
    <property type="term" value="F:nucleic acid binding"/>
    <property type="evidence" value="ECO:0007669"/>
    <property type="project" value="InterPro"/>
</dbReference>
<dbReference type="PROSITE" id="PS51192">
    <property type="entry name" value="HELICASE_ATP_BIND_1"/>
    <property type="match status" value="1"/>
</dbReference>
<dbReference type="Ensembl" id="ENSCHIT00010032589.1">
    <property type="protein sequence ID" value="ENSCHIP00010023020.1"/>
    <property type="gene ID" value="ENSCHIG00010017017.1"/>
</dbReference>
<reference evidence="2" key="2">
    <citation type="submission" date="2025-08" db="UniProtKB">
        <authorList>
            <consortium name="Ensembl"/>
        </authorList>
    </citation>
    <scope>IDENTIFICATION</scope>
</reference>
<dbReference type="GO" id="GO:0043138">
    <property type="term" value="F:3'-5' DNA helicase activity"/>
    <property type="evidence" value="ECO:0007669"/>
    <property type="project" value="UniProtKB-EC"/>
</dbReference>
<accession>A0A8C2R3K3</accession>
<dbReference type="SUPFAM" id="SSF52540">
    <property type="entry name" value="P-loop containing nucleoside triphosphate hydrolases"/>
    <property type="match status" value="1"/>
</dbReference>
<dbReference type="PANTHER" id="PTHR47835">
    <property type="entry name" value="HFM1, ATP DEPENDENT DNA HELICASE HOMOLOG"/>
    <property type="match status" value="1"/>
</dbReference>
<dbReference type="InterPro" id="IPR011545">
    <property type="entry name" value="DEAD/DEAH_box_helicase_dom"/>
</dbReference>
<protein>
    <recommendedName>
        <fullName evidence="1">Helicase ATP-binding domain-containing protein</fullName>
    </recommendedName>
</protein>
<dbReference type="InterPro" id="IPR052247">
    <property type="entry name" value="Meiotic_Crossover_Helicase"/>
</dbReference>
<dbReference type="InterPro" id="IPR014001">
    <property type="entry name" value="Helicase_ATP-bd"/>
</dbReference>
<dbReference type="PANTHER" id="PTHR47835:SF3">
    <property type="entry name" value="HELICASE FOR MEIOSIS 1"/>
    <property type="match status" value="1"/>
</dbReference>
<dbReference type="FunFam" id="3.40.50.300:FF:000950">
    <property type="entry name" value="probable ATP-dependent DNA helicase HFM1"/>
    <property type="match status" value="1"/>
</dbReference>
<name>A0A8C2R3K3_CAPHI</name>
<sequence>MCSFPDFEPVCCSVFISNDCFLTCIQVSQEADSEKSLDWFLPPAPLISEIPDTQALEEEIESHKLLGKVSHVNTNYVSQTQKFQFDFPSNEYEEDDLNLGGAGNNDLHVAGKLTYGSSQKCKNHIGTEIELEKNVPDDTKLVNSAQDKGGSMSAFRKRLFKISDNIHEDVYSNDSENLDSNIGSVKIVQTEVNKGKSWKGSNSKQKPQYSDCNILTASDTLFASEIREGIIKAPSFPVASQPHTVQGNFLLFSVDFMSTVSFVFLSIGKNTKIFFVFLLYTDRNFVICAPTGSGKTVVFELAITRLLMEVPLPWSNIKIVYMAPIKALCSQRFDDWKKKFGPIGLNCKELTGDTVMDDLFEIQHAHIIMTTPEKWDSMTRKWRDNSLVQLVRLFLIDEVHVVKDENRGPTLEVVVSRMKTVQFLSHAVENTNSIVPMRFVAVSNFNLFILFLWFSEIFNLREK</sequence>
<evidence type="ECO:0000259" key="1">
    <source>
        <dbReference type="PROSITE" id="PS51192"/>
    </source>
</evidence>
<evidence type="ECO:0000313" key="2">
    <source>
        <dbReference type="Ensembl" id="ENSCHIP00010023020.1"/>
    </source>
</evidence>
<dbReference type="GO" id="GO:0005524">
    <property type="term" value="F:ATP binding"/>
    <property type="evidence" value="ECO:0007669"/>
    <property type="project" value="InterPro"/>
</dbReference>
<dbReference type="InterPro" id="IPR027417">
    <property type="entry name" value="P-loop_NTPase"/>
</dbReference>
<dbReference type="AlphaFoldDB" id="A0A8C2R3K3"/>
<feature type="domain" description="Helicase ATP-binding" evidence="1">
    <location>
        <begin position="276"/>
        <end position="424"/>
    </location>
</feature>
<dbReference type="GO" id="GO:0016787">
    <property type="term" value="F:hydrolase activity"/>
    <property type="evidence" value="ECO:0007669"/>
    <property type="project" value="UniProtKB-KW"/>
</dbReference>
<dbReference type="Pfam" id="PF00270">
    <property type="entry name" value="DEAD"/>
    <property type="match status" value="1"/>
</dbReference>
<organism evidence="2">
    <name type="scientific">Capra hircus</name>
    <name type="common">Goat</name>
    <dbReference type="NCBI Taxonomy" id="9925"/>
    <lineage>
        <taxon>Eukaryota</taxon>
        <taxon>Metazoa</taxon>
        <taxon>Chordata</taxon>
        <taxon>Craniata</taxon>
        <taxon>Vertebrata</taxon>
        <taxon>Euteleostomi</taxon>
        <taxon>Mammalia</taxon>
        <taxon>Eutheria</taxon>
        <taxon>Laurasiatheria</taxon>
        <taxon>Artiodactyla</taxon>
        <taxon>Ruminantia</taxon>
        <taxon>Pecora</taxon>
        <taxon>Bovidae</taxon>
        <taxon>Caprinae</taxon>
        <taxon>Capra</taxon>
    </lineage>
</organism>
<dbReference type="SMART" id="SM00487">
    <property type="entry name" value="DEXDc"/>
    <property type="match status" value="1"/>
</dbReference>